<accession>A0A1C7D516</accession>
<evidence type="ECO:0000256" key="1">
    <source>
        <dbReference type="SAM" id="Phobius"/>
    </source>
</evidence>
<dbReference type="OrthoDB" id="9794683at2"/>
<dbReference type="PANTHER" id="PTHR35531">
    <property type="entry name" value="INNER MEMBRANE PROTEIN YBCI-RELATED"/>
    <property type="match status" value="1"/>
</dbReference>
<dbReference type="Proteomes" id="UP000092698">
    <property type="component" value="Chromosome"/>
</dbReference>
<keyword evidence="1" id="KW-0472">Membrane</keyword>
<dbReference type="STRING" id="645517.A6F65_00231"/>
<dbReference type="InterPro" id="IPR007404">
    <property type="entry name" value="YdjM-like"/>
</dbReference>
<dbReference type="KEGG" id="anh:A6F65_00231"/>
<dbReference type="PANTHER" id="PTHR35531:SF1">
    <property type="entry name" value="INNER MEMBRANE PROTEIN YBCI-RELATED"/>
    <property type="match status" value="1"/>
</dbReference>
<protein>
    <submittedName>
        <fullName evidence="2">Inner membrane protein YbcI</fullName>
    </submittedName>
</protein>
<evidence type="ECO:0000313" key="2">
    <source>
        <dbReference type="EMBL" id="ANU06558.1"/>
    </source>
</evidence>
<proteinExistence type="predicted"/>
<evidence type="ECO:0000313" key="3">
    <source>
        <dbReference type="Proteomes" id="UP000092698"/>
    </source>
</evidence>
<feature type="transmembrane region" description="Helical" evidence="1">
    <location>
        <begin position="60"/>
        <end position="79"/>
    </location>
</feature>
<keyword evidence="3" id="KW-1185">Reference proteome</keyword>
<sequence>MPTIMTHAVVPLAAAALAGRGTIPPKVALAGSVLAMLPDADVIGLRFGVDYADAWGHRGATHSLAIAGLVAAAIAAVWTQARNWPAFLFLFLATASHGLLDMLTDGGLGVGLLWPASEERLFWPVTPVRVSPIGAGFFSMRGVETLASELVWIWLPAGVLAAIGIAARRRRA</sequence>
<dbReference type="AlphaFoldDB" id="A0A1C7D516"/>
<gene>
    <name evidence="2" type="primary">ybcI</name>
    <name evidence="2" type="ORF">A6F65_00231</name>
</gene>
<keyword evidence="1" id="KW-1133">Transmembrane helix</keyword>
<name>A0A1C7D516_9SPHN</name>
<keyword evidence="1" id="KW-0812">Transmembrane</keyword>
<feature type="transmembrane region" description="Helical" evidence="1">
    <location>
        <begin position="150"/>
        <end position="167"/>
    </location>
</feature>
<dbReference type="Pfam" id="PF04307">
    <property type="entry name" value="YdjM"/>
    <property type="match status" value="1"/>
</dbReference>
<dbReference type="EMBL" id="CP016545">
    <property type="protein sequence ID" value="ANU06558.1"/>
    <property type="molecule type" value="Genomic_DNA"/>
</dbReference>
<organism evidence="2 3">
    <name type="scientific">Paraurantiacibacter namhicola</name>
    <dbReference type="NCBI Taxonomy" id="645517"/>
    <lineage>
        <taxon>Bacteria</taxon>
        <taxon>Pseudomonadati</taxon>
        <taxon>Pseudomonadota</taxon>
        <taxon>Alphaproteobacteria</taxon>
        <taxon>Sphingomonadales</taxon>
        <taxon>Erythrobacteraceae</taxon>
        <taxon>Paraurantiacibacter</taxon>
    </lineage>
</organism>
<reference evidence="2 3" key="1">
    <citation type="submission" date="2016-07" db="EMBL/GenBank/DDBJ databases">
        <title>Complete genome sequence of Altererythrobacter namhicola JCM 16345T, containing esterase-encoding genes.</title>
        <authorList>
            <person name="Cheng H."/>
            <person name="Wu Y.-H."/>
            <person name="Jian S.-L."/>
            <person name="Huo Y.-Y."/>
            <person name="Wang C.-S."/>
            <person name="Xu X.-W."/>
        </authorList>
    </citation>
    <scope>NUCLEOTIDE SEQUENCE [LARGE SCALE GENOMIC DNA]</scope>
    <source>
        <strain evidence="2 3">JCM 16345</strain>
    </source>
</reference>